<name>A0A1G2M1C9_9BACT</name>
<feature type="transmembrane region" description="Helical" evidence="1">
    <location>
        <begin position="12"/>
        <end position="30"/>
    </location>
</feature>
<dbReference type="EMBL" id="MHRF01000013">
    <property type="protein sequence ID" value="OHA17613.1"/>
    <property type="molecule type" value="Genomic_DNA"/>
</dbReference>
<evidence type="ECO:0000313" key="3">
    <source>
        <dbReference type="Proteomes" id="UP000178873"/>
    </source>
</evidence>
<organism evidence="2 3">
    <name type="scientific">Candidatus Taylorbacteria bacterium RIFCSPHIGHO2_01_FULL_46_22b</name>
    <dbReference type="NCBI Taxonomy" id="1802301"/>
    <lineage>
        <taxon>Bacteria</taxon>
        <taxon>Candidatus Tayloriibacteriota</taxon>
    </lineage>
</organism>
<dbReference type="AlphaFoldDB" id="A0A1G2M1C9"/>
<proteinExistence type="predicted"/>
<reference evidence="2 3" key="1">
    <citation type="journal article" date="2016" name="Nat. Commun.">
        <title>Thousands of microbial genomes shed light on interconnected biogeochemical processes in an aquifer system.</title>
        <authorList>
            <person name="Anantharaman K."/>
            <person name="Brown C.T."/>
            <person name="Hug L.A."/>
            <person name="Sharon I."/>
            <person name="Castelle C.J."/>
            <person name="Probst A.J."/>
            <person name="Thomas B.C."/>
            <person name="Singh A."/>
            <person name="Wilkins M.J."/>
            <person name="Karaoz U."/>
            <person name="Brodie E.L."/>
            <person name="Williams K.H."/>
            <person name="Hubbard S.S."/>
            <person name="Banfield J.F."/>
        </authorList>
    </citation>
    <scope>NUCLEOTIDE SEQUENCE [LARGE SCALE GENOMIC DNA]</scope>
</reference>
<evidence type="ECO:0000313" key="2">
    <source>
        <dbReference type="EMBL" id="OHA17613.1"/>
    </source>
</evidence>
<keyword evidence="1" id="KW-0812">Transmembrane</keyword>
<sequence length="105" mass="12472">MVKNFTKRDLVVSIILVIIFIVWYFMINFYKFTNLYRDCNRILIGDKKEEVLDLMEDHPLSNTAWVSKVQRDEHLNYTNSDESGWCGVDFLQGKVVDVNFRYPSL</sequence>
<protein>
    <submittedName>
        <fullName evidence="2">Uncharacterized protein</fullName>
    </submittedName>
</protein>
<gene>
    <name evidence="2" type="ORF">A2664_03260</name>
</gene>
<accession>A0A1G2M1C9</accession>
<dbReference type="Proteomes" id="UP000178873">
    <property type="component" value="Unassembled WGS sequence"/>
</dbReference>
<evidence type="ECO:0000256" key="1">
    <source>
        <dbReference type="SAM" id="Phobius"/>
    </source>
</evidence>
<keyword evidence="1" id="KW-1133">Transmembrane helix</keyword>
<dbReference type="STRING" id="1802301.A2664_03260"/>
<keyword evidence="1" id="KW-0472">Membrane</keyword>
<comment type="caution">
    <text evidence="2">The sequence shown here is derived from an EMBL/GenBank/DDBJ whole genome shotgun (WGS) entry which is preliminary data.</text>
</comment>